<accession>A0ABR3APD7</accession>
<comment type="caution">
    <text evidence="14">The sequence shown here is derived from an EMBL/GenBank/DDBJ whole genome shotgun (WGS) entry which is preliminary data.</text>
</comment>
<evidence type="ECO:0000256" key="8">
    <source>
        <dbReference type="ARBA" id="ARBA00022838"/>
    </source>
</evidence>
<evidence type="ECO:0000256" key="10">
    <source>
        <dbReference type="ARBA" id="ARBA00023242"/>
    </source>
</evidence>
<name>A0ABR3APD7_PHYBL</name>
<keyword evidence="7" id="KW-0963">Cytoplasm</keyword>
<organism evidence="14 15">
    <name type="scientific">Phycomyces blakesleeanus</name>
    <dbReference type="NCBI Taxonomy" id="4837"/>
    <lineage>
        <taxon>Eukaryota</taxon>
        <taxon>Fungi</taxon>
        <taxon>Fungi incertae sedis</taxon>
        <taxon>Mucoromycota</taxon>
        <taxon>Mucoromycotina</taxon>
        <taxon>Mucoromycetes</taxon>
        <taxon>Mucorales</taxon>
        <taxon>Phycomycetaceae</taxon>
        <taxon>Phycomyces</taxon>
    </lineage>
</organism>
<keyword evidence="8" id="KW-0995">Kinetochore</keyword>
<feature type="compositionally biased region" description="Polar residues" evidence="13">
    <location>
        <begin position="137"/>
        <end position="147"/>
    </location>
</feature>
<dbReference type="Proteomes" id="UP001448207">
    <property type="component" value="Unassembled WGS sequence"/>
</dbReference>
<comment type="similarity">
    <text evidence="4">Belongs to the DASH complex SPC19 family.</text>
</comment>
<evidence type="ECO:0000256" key="13">
    <source>
        <dbReference type="SAM" id="MobiDB-lite"/>
    </source>
</evidence>
<dbReference type="PANTHER" id="PTHR28262">
    <property type="entry name" value="DASH COMPLEX SUBUNIT SPC19"/>
    <property type="match status" value="1"/>
</dbReference>
<evidence type="ECO:0000256" key="1">
    <source>
        <dbReference type="ARBA" id="ARBA00004123"/>
    </source>
</evidence>
<evidence type="ECO:0000256" key="7">
    <source>
        <dbReference type="ARBA" id="ARBA00022490"/>
    </source>
</evidence>
<keyword evidence="9" id="KW-0206">Cytoskeleton</keyword>
<comment type="subcellular location">
    <subcellularLocation>
        <location evidence="3">Chromosome</location>
        <location evidence="3">Centromere</location>
        <location evidence="3">Kinetochore</location>
    </subcellularLocation>
    <subcellularLocation>
        <location evidence="2">Cytoplasm</location>
        <location evidence="2">Cytoskeleton</location>
        <location evidence="2">Spindle</location>
    </subcellularLocation>
    <subcellularLocation>
        <location evidence="1">Nucleus</location>
    </subcellularLocation>
</comment>
<evidence type="ECO:0000256" key="2">
    <source>
        <dbReference type="ARBA" id="ARBA00004186"/>
    </source>
</evidence>
<dbReference type="EMBL" id="JBCLYO010000030">
    <property type="protein sequence ID" value="KAL0076842.1"/>
    <property type="molecule type" value="Genomic_DNA"/>
</dbReference>
<evidence type="ECO:0000256" key="6">
    <source>
        <dbReference type="ARBA" id="ARBA00022454"/>
    </source>
</evidence>
<gene>
    <name evidence="14" type="ORF">J3Q64DRAFT_1771077</name>
</gene>
<keyword evidence="15" id="KW-1185">Reference proteome</keyword>
<evidence type="ECO:0000256" key="4">
    <source>
        <dbReference type="ARBA" id="ARBA00008952"/>
    </source>
</evidence>
<keyword evidence="6" id="KW-0158">Chromosome</keyword>
<evidence type="ECO:0000313" key="15">
    <source>
        <dbReference type="Proteomes" id="UP001448207"/>
    </source>
</evidence>
<dbReference type="Pfam" id="PF08287">
    <property type="entry name" value="DASH_Spc19"/>
    <property type="match status" value="1"/>
</dbReference>
<keyword evidence="11" id="KW-0137">Centromere</keyword>
<protein>
    <recommendedName>
        <fullName evidence="5">DASH complex subunit SPC19</fullName>
    </recommendedName>
    <alternativeName>
        <fullName evidence="12">Outer kinetochore protein SPC19</fullName>
    </alternativeName>
</protein>
<evidence type="ECO:0000256" key="11">
    <source>
        <dbReference type="ARBA" id="ARBA00023328"/>
    </source>
</evidence>
<reference evidence="14 15" key="1">
    <citation type="submission" date="2024-04" db="EMBL/GenBank/DDBJ databases">
        <title>Symmetric and asymmetric DNA N6-adenine methylation regulates different biological responses in Mucorales.</title>
        <authorList>
            <consortium name="Lawrence Berkeley National Laboratory"/>
            <person name="Lax C."/>
            <person name="Mondo S.J."/>
            <person name="Osorio-Concepcion M."/>
            <person name="Muszewska A."/>
            <person name="Corrochano-Luque M."/>
            <person name="Gutierrez G."/>
            <person name="Riley R."/>
            <person name="Lipzen A."/>
            <person name="Guo J."/>
            <person name="Hundley H."/>
            <person name="Amirebrahimi M."/>
            <person name="Ng V."/>
            <person name="Lorenzo-Gutierrez D."/>
            <person name="Binder U."/>
            <person name="Yang J."/>
            <person name="Song Y."/>
            <person name="Canovas D."/>
            <person name="Navarro E."/>
            <person name="Freitag M."/>
            <person name="Gabaldon T."/>
            <person name="Grigoriev I.V."/>
            <person name="Corrochano L.M."/>
            <person name="Nicolas F.E."/>
            <person name="Garre V."/>
        </authorList>
    </citation>
    <scope>NUCLEOTIDE SEQUENCE [LARGE SCALE GENOMIC DNA]</scope>
    <source>
        <strain evidence="14 15">L51</strain>
    </source>
</reference>
<dbReference type="PANTHER" id="PTHR28262:SF1">
    <property type="entry name" value="DASH COMPLEX SUBUNIT SPC19"/>
    <property type="match status" value="1"/>
</dbReference>
<keyword evidence="10" id="KW-0539">Nucleus</keyword>
<sequence length="450" mass="52389">MSNSQRLPKTNDQLKMQDKRHNSMSMLENLESSATSMRSITNSLSISTNLLKSSLKGFDRILKNTEFKRTHELITEADIQMSQSSIASDMLPQLKALVDHIEIRLDKTVTNKKNLQRQVNLQDDKIKSISEERSKYNKSQLTQNGVQKSKVEKKRRMLEVTKESKQLQAKKAKLMTSMEQMDIDALEKQRALQNIEQDIKDTKRLSETVKNADNATSLKNLGMEQQRLQNELQKLKEKAKQSKLRLIKERQKSNEAQSHDIVASQTKMNNMERYDDEKWIVQEDQCLEHYQRSLENILNLLNKVSDPSFKASATIIDTFKHQKTVYLQSVEKDQDMINSVIIPNCETHEKHMLEKFIIKCKLLMPESAMAVTVVRVLETMLKRKHEQDRDPRMLSEILLERFPPRDERRHSFKRVVSILKNAGIIELLPDQNSSSQIEDAFYHCSLSRHL</sequence>
<dbReference type="InterPro" id="IPR013251">
    <property type="entry name" value="DASH_Spc19"/>
</dbReference>
<proteinExistence type="inferred from homology"/>
<evidence type="ECO:0000256" key="9">
    <source>
        <dbReference type="ARBA" id="ARBA00023212"/>
    </source>
</evidence>
<evidence type="ECO:0000256" key="5">
    <source>
        <dbReference type="ARBA" id="ARBA00016329"/>
    </source>
</evidence>
<evidence type="ECO:0000256" key="3">
    <source>
        <dbReference type="ARBA" id="ARBA00004629"/>
    </source>
</evidence>
<feature type="region of interest" description="Disordered" evidence="13">
    <location>
        <begin position="133"/>
        <end position="153"/>
    </location>
</feature>
<evidence type="ECO:0000256" key="12">
    <source>
        <dbReference type="ARBA" id="ARBA00032583"/>
    </source>
</evidence>
<evidence type="ECO:0000313" key="14">
    <source>
        <dbReference type="EMBL" id="KAL0076842.1"/>
    </source>
</evidence>